<dbReference type="InterPro" id="IPR039910">
    <property type="entry name" value="D15-like"/>
</dbReference>
<feature type="domain" description="POTRA" evidence="9">
    <location>
        <begin position="260"/>
        <end position="334"/>
    </location>
</feature>
<dbReference type="InterPro" id="IPR034746">
    <property type="entry name" value="POTRA"/>
</dbReference>
<dbReference type="PANTHER" id="PTHR12815">
    <property type="entry name" value="SORTING AND ASSEMBLY MACHINERY SAMM50 PROTEIN FAMILY MEMBER"/>
    <property type="match status" value="1"/>
</dbReference>
<dbReference type="PROSITE" id="PS51779">
    <property type="entry name" value="POTRA"/>
    <property type="match status" value="1"/>
</dbReference>
<dbReference type="Proteomes" id="UP000294829">
    <property type="component" value="Unassembled WGS sequence"/>
</dbReference>
<reference evidence="10 11" key="1">
    <citation type="submission" date="2019-03" db="EMBL/GenBank/DDBJ databases">
        <title>Sapientia aquatica gen. nov., sp. nov., isolated from a crater lake.</title>
        <authorList>
            <person name="Felfoldi T."/>
            <person name="Szabo A."/>
            <person name="Toth E."/>
            <person name="Schumann P."/>
            <person name="Keki Z."/>
            <person name="Marialigeti K."/>
            <person name="Mathe I."/>
        </authorList>
    </citation>
    <scope>NUCLEOTIDE SEQUENCE [LARGE SCALE GENOMIC DNA]</scope>
    <source>
        <strain evidence="10 11">SA-152</strain>
    </source>
</reference>
<evidence type="ECO:0000313" key="10">
    <source>
        <dbReference type="EMBL" id="TDK66991.1"/>
    </source>
</evidence>
<proteinExistence type="predicted"/>
<feature type="chain" id="PRO_5020256440" evidence="8">
    <location>
        <begin position="25"/>
        <end position="642"/>
    </location>
</feature>
<keyword evidence="3" id="KW-0812">Transmembrane</keyword>
<evidence type="ECO:0000256" key="7">
    <source>
        <dbReference type="SAM" id="MobiDB-lite"/>
    </source>
</evidence>
<dbReference type="OrthoDB" id="9769707at2"/>
<feature type="region of interest" description="Disordered" evidence="7">
    <location>
        <begin position="36"/>
        <end position="83"/>
    </location>
</feature>
<dbReference type="EMBL" id="SMYL01000002">
    <property type="protein sequence ID" value="TDK66991.1"/>
    <property type="molecule type" value="Genomic_DNA"/>
</dbReference>
<keyword evidence="11" id="KW-1185">Reference proteome</keyword>
<organism evidence="10 11">
    <name type="scientific">Sapientia aquatica</name>
    <dbReference type="NCBI Taxonomy" id="1549640"/>
    <lineage>
        <taxon>Bacteria</taxon>
        <taxon>Pseudomonadati</taxon>
        <taxon>Pseudomonadota</taxon>
        <taxon>Betaproteobacteria</taxon>
        <taxon>Burkholderiales</taxon>
        <taxon>Oxalobacteraceae</taxon>
        <taxon>Sapientia</taxon>
    </lineage>
</organism>
<sequence>MKLTPWVILALVVGASLSAQTQQAAPAEQLVPVEKSTQELPNEAVQSNKGSTPIPTPSPASASTQELAPQAPQETPAETQAADEPEVALVTDFELLDNHNVDEKIHDLLIKYVSVFNRPKEKITPSEARLLRFSVRKEIGDILATEGYFSPTIGFEAVTEKDSAKVKIKLDLGAPTKISSAQIRFIGSAVTPELQSKIRQSWGLPVNAVFRDDDWTRAKSHALESLTERSYPAAKIANSEAVIQDLQADLAIDLDSGPIFYMGQLHVQGLSLYKPWLLERYHPPKPGDAYDRQKLLDFQRELQNSPYFSSVTVSVDPDPAVAAAVPVEVLLTERNEYDVGLGAGYSSNTRARGEVSFRDRNFYDAAYDLRSVIRIEQLRQVGYTDIYLPPRRSGYLDSFGVLFDRSDISGLLTATTSFGAKRVITEGALERRIGLSFVYEDSTVNGGDQVLAKALVGSLGWTWRRVNNTFDPRQGSILQLDVSGATKALLSDQNFVRLYGKYQYWIPIGARDVIILRTEAGYVASPSSDGIPEDYLFRAGGSGSVRGYSYQSLGVKQDNGVVGGRILSTATAEYVHWLKENWGVAAFVDVGDAADKVSALDLKQGFGLGGRYKTPAGPIAIDLAYGRQVKRFRLDFSIGIAF</sequence>
<protein>
    <submittedName>
        <fullName evidence="10">Outer membrane protein assembly factor</fullName>
    </submittedName>
</protein>
<feature type="signal peptide" evidence="8">
    <location>
        <begin position="1"/>
        <end position="24"/>
    </location>
</feature>
<evidence type="ECO:0000256" key="8">
    <source>
        <dbReference type="SAM" id="SignalP"/>
    </source>
</evidence>
<evidence type="ECO:0000256" key="1">
    <source>
        <dbReference type="ARBA" id="ARBA00004370"/>
    </source>
</evidence>
<dbReference type="Pfam" id="PF01103">
    <property type="entry name" value="Omp85"/>
    <property type="match status" value="1"/>
</dbReference>
<keyword evidence="4 8" id="KW-0732">Signal</keyword>
<keyword evidence="2" id="KW-1134">Transmembrane beta strand</keyword>
<evidence type="ECO:0000256" key="6">
    <source>
        <dbReference type="ARBA" id="ARBA00023237"/>
    </source>
</evidence>
<dbReference type="Gene3D" id="2.40.160.50">
    <property type="entry name" value="membrane protein fhac: a member of the omp85/tpsb transporter family"/>
    <property type="match status" value="1"/>
</dbReference>
<comment type="subcellular location">
    <subcellularLocation>
        <location evidence="1">Membrane</location>
    </subcellularLocation>
</comment>
<evidence type="ECO:0000256" key="2">
    <source>
        <dbReference type="ARBA" id="ARBA00022452"/>
    </source>
</evidence>
<feature type="compositionally biased region" description="Polar residues" evidence="7">
    <location>
        <begin position="38"/>
        <end position="50"/>
    </location>
</feature>
<dbReference type="AlphaFoldDB" id="A0A4R5W2X7"/>
<evidence type="ECO:0000256" key="5">
    <source>
        <dbReference type="ARBA" id="ARBA00023136"/>
    </source>
</evidence>
<comment type="caution">
    <text evidence="10">The sequence shown here is derived from an EMBL/GenBank/DDBJ whole genome shotgun (WGS) entry which is preliminary data.</text>
</comment>
<dbReference type="PANTHER" id="PTHR12815:SF47">
    <property type="entry name" value="TRANSLOCATION AND ASSEMBLY MODULE SUBUNIT TAMA"/>
    <property type="match status" value="1"/>
</dbReference>
<evidence type="ECO:0000259" key="9">
    <source>
        <dbReference type="PROSITE" id="PS51779"/>
    </source>
</evidence>
<dbReference type="Gene3D" id="3.10.20.310">
    <property type="entry name" value="membrane protein fhac"/>
    <property type="match status" value="2"/>
</dbReference>
<gene>
    <name evidence="10" type="ORF">E2I14_04195</name>
</gene>
<name>A0A4R5W2X7_9BURK</name>
<keyword evidence="6" id="KW-0998">Cell outer membrane</keyword>
<dbReference type="InterPro" id="IPR000184">
    <property type="entry name" value="Bac_surfAg_D15"/>
</dbReference>
<keyword evidence="5" id="KW-0472">Membrane</keyword>
<evidence type="ECO:0000313" key="11">
    <source>
        <dbReference type="Proteomes" id="UP000294829"/>
    </source>
</evidence>
<evidence type="ECO:0000256" key="4">
    <source>
        <dbReference type="ARBA" id="ARBA00022729"/>
    </source>
</evidence>
<dbReference type="RefSeq" id="WP_133325793.1">
    <property type="nucleotide sequence ID" value="NZ_SMYL01000002.1"/>
</dbReference>
<dbReference type="GO" id="GO:0019867">
    <property type="term" value="C:outer membrane"/>
    <property type="evidence" value="ECO:0007669"/>
    <property type="project" value="InterPro"/>
</dbReference>
<evidence type="ECO:0000256" key="3">
    <source>
        <dbReference type="ARBA" id="ARBA00022692"/>
    </source>
</evidence>
<accession>A0A4R5W2X7</accession>